<dbReference type="Pfam" id="PF00149">
    <property type="entry name" value="Metallophos"/>
    <property type="match status" value="1"/>
</dbReference>
<dbReference type="InterPro" id="IPR041796">
    <property type="entry name" value="Mre11_N"/>
</dbReference>
<keyword evidence="3" id="KW-0269">Exonuclease</keyword>
<dbReference type="CDD" id="cd00840">
    <property type="entry name" value="MPP_Mre11_N"/>
    <property type="match status" value="1"/>
</dbReference>
<dbReference type="SUPFAM" id="SSF56300">
    <property type="entry name" value="Metallo-dependent phosphatases"/>
    <property type="match status" value="1"/>
</dbReference>
<dbReference type="PANTHER" id="PTHR30337:SF7">
    <property type="entry name" value="PHOSPHOESTERASE"/>
    <property type="match status" value="1"/>
</dbReference>
<keyword evidence="1" id="KW-0378">Hydrolase</keyword>
<organism evidence="3 4">
    <name type="scientific">Blastopirellula marina</name>
    <dbReference type="NCBI Taxonomy" id="124"/>
    <lineage>
        <taxon>Bacteria</taxon>
        <taxon>Pseudomonadati</taxon>
        <taxon>Planctomycetota</taxon>
        <taxon>Planctomycetia</taxon>
        <taxon>Pirellulales</taxon>
        <taxon>Pirellulaceae</taxon>
        <taxon>Blastopirellula</taxon>
    </lineage>
</organism>
<comment type="caution">
    <text evidence="3">The sequence shown here is derived from an EMBL/GenBank/DDBJ whole genome shotgun (WGS) entry which is preliminary data.</text>
</comment>
<reference evidence="3 4" key="1">
    <citation type="submission" date="2018-02" db="EMBL/GenBank/DDBJ databases">
        <title>Comparative genomes isolates from brazilian mangrove.</title>
        <authorList>
            <person name="Araujo J.E."/>
            <person name="Taketani R.G."/>
            <person name="Silva M.C.P."/>
            <person name="Loureco M.V."/>
            <person name="Andreote F.D."/>
        </authorList>
    </citation>
    <scope>NUCLEOTIDE SEQUENCE [LARGE SCALE GENOMIC DNA]</scope>
    <source>
        <strain evidence="3 4">HEX-2 MGV</strain>
    </source>
</reference>
<evidence type="ECO:0000259" key="2">
    <source>
        <dbReference type="Pfam" id="PF00149"/>
    </source>
</evidence>
<dbReference type="Gene3D" id="3.60.21.10">
    <property type="match status" value="1"/>
</dbReference>
<accession>A0A2S8EZL2</accession>
<dbReference type="AlphaFoldDB" id="A0A2S8EZL2"/>
<dbReference type="OrthoDB" id="9773856at2"/>
<keyword evidence="3" id="KW-0540">Nuclease</keyword>
<dbReference type="PANTHER" id="PTHR30337">
    <property type="entry name" value="COMPONENT OF ATP-DEPENDENT DSDNA EXONUCLEASE"/>
    <property type="match status" value="1"/>
</dbReference>
<name>A0A2S8EZL2_9BACT</name>
<proteinExistence type="predicted"/>
<feature type="domain" description="Calcineurin-like phosphoesterase" evidence="2">
    <location>
        <begin position="3"/>
        <end position="196"/>
    </location>
</feature>
<gene>
    <name evidence="3" type="ORF">C5Y96_25865</name>
</gene>
<dbReference type="InterPro" id="IPR014576">
    <property type="entry name" value="Pesterase_YhaO"/>
</dbReference>
<protein>
    <submittedName>
        <fullName evidence="3">DNA repair exonuclease</fullName>
    </submittedName>
</protein>
<dbReference type="PIRSF" id="PIRSF033091">
    <property type="entry name" value="Pesterase_YhaO"/>
    <property type="match status" value="1"/>
</dbReference>
<dbReference type="InterPro" id="IPR029052">
    <property type="entry name" value="Metallo-depent_PP-like"/>
</dbReference>
<sequence length="419" mass="46808">MTKFIHTADLHIDSPLRGLAVRDEAMMRRVQRATRTALERIVDLAIQEQVEFILIAGDLFDGDWKDMHSGQWVAGQFRRLADANIGVYYIRGNHDAVSQIQRKIRWPDNVVELPHDEPASIVLEDIGVAIHGQGFADREVMIDLAARYPQRISGMFNVAMLHTSLTGSEHHDTYAPTTIETLRGRGYDYWALGHIHLRNMEPLSTEPYVAYSGNPQGRHIREPGAKGCLIAEIEGESLKQVTFHPTDSLRWQELVLDVSQETSLEGVLAQAGTAIQAGHDQHLGLGSAFRLTFCGATKVHEQLSDLIKRGEVLGEIHNAAEAIDDEIWIEKIRFETQPHSQASLQDTHDLWGSIAQQFDQVQADAEAIKQLEELVKPVLDKVSAQHVALSDDGTLDERLPQWITAAQQLLRSRLGAASE</sequence>
<dbReference type="InterPro" id="IPR004843">
    <property type="entry name" value="Calcineurin-like_PHP"/>
</dbReference>
<evidence type="ECO:0000256" key="1">
    <source>
        <dbReference type="ARBA" id="ARBA00022801"/>
    </source>
</evidence>
<dbReference type="EMBL" id="PUIA01000085">
    <property type="protein sequence ID" value="PQO25327.1"/>
    <property type="molecule type" value="Genomic_DNA"/>
</dbReference>
<dbReference type="GO" id="GO:0004527">
    <property type="term" value="F:exonuclease activity"/>
    <property type="evidence" value="ECO:0007669"/>
    <property type="project" value="UniProtKB-KW"/>
</dbReference>
<evidence type="ECO:0000313" key="3">
    <source>
        <dbReference type="EMBL" id="PQO25327.1"/>
    </source>
</evidence>
<dbReference type="RefSeq" id="WP_105359430.1">
    <property type="nucleotide sequence ID" value="NZ_PUIA01000085.1"/>
</dbReference>
<evidence type="ECO:0000313" key="4">
    <source>
        <dbReference type="Proteomes" id="UP000240009"/>
    </source>
</evidence>
<dbReference type="InterPro" id="IPR050535">
    <property type="entry name" value="DNA_Repair-Maintenance_Comp"/>
</dbReference>
<dbReference type="Proteomes" id="UP000240009">
    <property type="component" value="Unassembled WGS sequence"/>
</dbReference>